<dbReference type="InterPro" id="IPR052320">
    <property type="entry name" value="Cytochrome_b5_domain"/>
</dbReference>
<dbReference type="PROSITE" id="PS50255">
    <property type="entry name" value="CYTOCHROME_B5_2"/>
    <property type="match status" value="1"/>
</dbReference>
<dbReference type="Proteomes" id="UP000009168">
    <property type="component" value="Unassembled WGS sequence"/>
</dbReference>
<dbReference type="InterPro" id="IPR036400">
    <property type="entry name" value="Cyt_B5-like_heme/steroid_sf"/>
</dbReference>
<dbReference type="STRING" id="312017.Q24BN4"/>
<dbReference type="Gene3D" id="3.10.120.10">
    <property type="entry name" value="Cytochrome b5-like heme/steroid binding domain"/>
    <property type="match status" value="1"/>
</dbReference>
<reference evidence="12" key="1">
    <citation type="journal article" date="2006" name="PLoS Biol.">
        <title>Macronuclear genome sequence of the ciliate Tetrahymena thermophila, a model eukaryote.</title>
        <authorList>
            <person name="Eisen J.A."/>
            <person name="Coyne R.S."/>
            <person name="Wu M."/>
            <person name="Wu D."/>
            <person name="Thiagarajan M."/>
            <person name="Wortman J.R."/>
            <person name="Badger J.H."/>
            <person name="Ren Q."/>
            <person name="Amedeo P."/>
            <person name="Jones K.M."/>
            <person name="Tallon L.J."/>
            <person name="Delcher A.L."/>
            <person name="Salzberg S.L."/>
            <person name="Silva J.C."/>
            <person name="Haas B.J."/>
            <person name="Majoros W.H."/>
            <person name="Farzad M."/>
            <person name="Carlton J.M."/>
            <person name="Smith R.K. Jr."/>
            <person name="Garg J."/>
            <person name="Pearlman R.E."/>
            <person name="Karrer K.M."/>
            <person name="Sun L."/>
            <person name="Manning G."/>
            <person name="Elde N.C."/>
            <person name="Turkewitz A.P."/>
            <person name="Asai D.J."/>
            <person name="Wilkes D.E."/>
            <person name="Wang Y."/>
            <person name="Cai H."/>
            <person name="Collins K."/>
            <person name="Stewart B.A."/>
            <person name="Lee S.R."/>
            <person name="Wilamowska K."/>
            <person name="Weinberg Z."/>
            <person name="Ruzzo W.L."/>
            <person name="Wloga D."/>
            <person name="Gaertig J."/>
            <person name="Frankel J."/>
            <person name="Tsao C.-C."/>
            <person name="Gorovsky M.A."/>
            <person name="Keeling P.J."/>
            <person name="Waller R.F."/>
            <person name="Patron N.J."/>
            <person name="Cherry J.M."/>
            <person name="Stover N.A."/>
            <person name="Krieger C.J."/>
            <person name="del Toro C."/>
            <person name="Ryder H.F."/>
            <person name="Williamson S.C."/>
            <person name="Barbeau R.A."/>
            <person name="Hamilton E.P."/>
            <person name="Orias E."/>
        </authorList>
    </citation>
    <scope>NUCLEOTIDE SEQUENCE [LARGE SCALE GENOMIC DNA]</scope>
    <source>
        <strain evidence="12">SB210</strain>
    </source>
</reference>
<dbReference type="GO" id="GO:0046872">
    <property type="term" value="F:metal ion binding"/>
    <property type="evidence" value="ECO:0007669"/>
    <property type="project" value="UniProtKB-KW"/>
</dbReference>
<evidence type="ECO:0000313" key="12">
    <source>
        <dbReference type="Proteomes" id="UP000009168"/>
    </source>
</evidence>
<keyword evidence="5" id="KW-0408">Iron</keyword>
<evidence type="ECO:0000256" key="1">
    <source>
        <dbReference type="ARBA" id="ARBA00004430"/>
    </source>
</evidence>
<evidence type="ECO:0000259" key="10">
    <source>
        <dbReference type="PROSITE" id="PS50255"/>
    </source>
</evidence>
<name>Q24BN4_TETTS</name>
<dbReference type="GeneID" id="7834701"/>
<evidence type="ECO:0000256" key="7">
    <source>
        <dbReference type="ARBA" id="ARBA00023273"/>
    </source>
</evidence>
<evidence type="ECO:0000256" key="5">
    <source>
        <dbReference type="ARBA" id="ARBA00023004"/>
    </source>
</evidence>
<sequence>MIVKENPKIQGNNKQFLPAPYKKKRYYTPQDIKVHNTANDCWLSFFNKVIDLTPLIQASISSPLCKPLIDAAGTDITYWFDSQTREPRKKIDLQTGQEVYYCPLGQFLHIPPQGPNSTIDASATLVPWWRNPEYQIGLLSYKVRKIKIVNMLSDHEDVLVVPSEETINEILERYKTINYHAASYTWKRMSIPLDMDKNLEENGIPDETVEFEELDIPETEWYIPAIHLYFNDDLTVA</sequence>
<organism evidence="11 12">
    <name type="scientific">Tetrahymena thermophila (strain SB210)</name>
    <dbReference type="NCBI Taxonomy" id="312017"/>
    <lineage>
        <taxon>Eukaryota</taxon>
        <taxon>Sar</taxon>
        <taxon>Alveolata</taxon>
        <taxon>Ciliophora</taxon>
        <taxon>Intramacronucleata</taxon>
        <taxon>Oligohymenophorea</taxon>
        <taxon>Hymenostomatida</taxon>
        <taxon>Tetrahymenina</taxon>
        <taxon>Tetrahymenidae</taxon>
        <taxon>Tetrahymena</taxon>
    </lineage>
</organism>
<comment type="function">
    <text evidence="9">Radial spoke stalk protein that binds heme under oxidizing conditions. Required for the coordinated beating of multiple cilia maybe by functioning in a redox signaling pathway.</text>
</comment>
<proteinExistence type="predicted"/>
<dbReference type="InParanoid" id="Q24BN4"/>
<dbReference type="PANTHER" id="PTHR21281">
    <property type="entry name" value="CYTOCHROME B5 DOMAIN-CONTAINING PROTEIN 1"/>
    <property type="match status" value="1"/>
</dbReference>
<evidence type="ECO:0000256" key="8">
    <source>
        <dbReference type="ARBA" id="ARBA00040649"/>
    </source>
</evidence>
<evidence type="ECO:0000256" key="4">
    <source>
        <dbReference type="ARBA" id="ARBA00022723"/>
    </source>
</evidence>
<comment type="subcellular location">
    <subcellularLocation>
        <location evidence="1">Cytoplasm</location>
        <location evidence="1">Cytoskeleton</location>
        <location evidence="1">Cilium axoneme</location>
    </subcellularLocation>
</comment>
<dbReference type="SMART" id="SM01117">
    <property type="entry name" value="Cyt-b5"/>
    <property type="match status" value="1"/>
</dbReference>
<evidence type="ECO:0000256" key="9">
    <source>
        <dbReference type="ARBA" id="ARBA00046139"/>
    </source>
</evidence>
<keyword evidence="4" id="KW-0479">Metal-binding</keyword>
<dbReference type="OMA" id="DLTHFFH"/>
<dbReference type="KEGG" id="tet:TTHERM_01092470"/>
<dbReference type="RefSeq" id="XP_001025454.2">
    <property type="nucleotide sequence ID" value="XM_001025454.3"/>
</dbReference>
<dbReference type="GO" id="GO:0005930">
    <property type="term" value="C:axoneme"/>
    <property type="evidence" value="ECO:0007669"/>
    <property type="project" value="UniProtKB-SubCell"/>
</dbReference>
<keyword evidence="7" id="KW-0966">Cell projection</keyword>
<dbReference type="AlphaFoldDB" id="Q24BN4"/>
<keyword evidence="6" id="KW-0206">Cytoskeleton</keyword>
<evidence type="ECO:0000256" key="6">
    <source>
        <dbReference type="ARBA" id="ARBA00023212"/>
    </source>
</evidence>
<dbReference type="HOGENOM" id="CLU_081983_0_0_1"/>
<gene>
    <name evidence="11" type="ORF">TTHERM_01092470</name>
</gene>
<evidence type="ECO:0000313" key="11">
    <source>
        <dbReference type="EMBL" id="EAS05209.2"/>
    </source>
</evidence>
<protein>
    <recommendedName>
        <fullName evidence="8">Cytochrome b5 domain-containing protein 1</fullName>
    </recommendedName>
</protein>
<feature type="domain" description="Cytochrome b5 heme-binding" evidence="10">
    <location>
        <begin position="24"/>
        <end position="140"/>
    </location>
</feature>
<keyword evidence="2" id="KW-0963">Cytoplasm</keyword>
<evidence type="ECO:0000256" key="2">
    <source>
        <dbReference type="ARBA" id="ARBA00022490"/>
    </source>
</evidence>
<evidence type="ECO:0000256" key="3">
    <source>
        <dbReference type="ARBA" id="ARBA00022617"/>
    </source>
</evidence>
<keyword evidence="3" id="KW-0349">Heme</keyword>
<dbReference type="SUPFAM" id="SSF55856">
    <property type="entry name" value="Cytochrome b5-like heme/steroid binding domain"/>
    <property type="match status" value="1"/>
</dbReference>
<dbReference type="PANTHER" id="PTHR21281:SF0">
    <property type="entry name" value="CYTOCHROME B5 DOMAIN-CONTAINING PROTEIN 1"/>
    <property type="match status" value="1"/>
</dbReference>
<dbReference type="OrthoDB" id="260091at2759"/>
<keyword evidence="12" id="KW-1185">Reference proteome</keyword>
<accession>Q24BN4</accession>
<dbReference type="eggNOG" id="KOG0537">
    <property type="taxonomic scope" value="Eukaryota"/>
</dbReference>
<dbReference type="InterPro" id="IPR001199">
    <property type="entry name" value="Cyt_B5-like_heme/steroid-bd"/>
</dbReference>
<dbReference type="EMBL" id="GG662390">
    <property type="protein sequence ID" value="EAS05209.2"/>
    <property type="molecule type" value="Genomic_DNA"/>
</dbReference>